<gene>
    <name evidence="2" type="ORF">FHR21_002880</name>
</gene>
<evidence type="ECO:0000313" key="2">
    <source>
        <dbReference type="EMBL" id="MBB5707513.1"/>
    </source>
</evidence>
<protein>
    <submittedName>
        <fullName evidence="2">Uncharacterized protein</fullName>
    </submittedName>
</protein>
<reference evidence="2 3" key="1">
    <citation type="submission" date="2020-08" db="EMBL/GenBank/DDBJ databases">
        <title>Genomic Encyclopedia of Type Strains, Phase IV (KMG-IV): sequencing the most valuable type-strain genomes for metagenomic binning, comparative biology and taxonomic classification.</title>
        <authorList>
            <person name="Goeker M."/>
        </authorList>
    </citation>
    <scope>NUCLEOTIDE SEQUENCE [LARGE SCALE GENOMIC DNA]</scope>
    <source>
        <strain evidence="2 3">DSM 27163</strain>
    </source>
</reference>
<comment type="caution">
    <text evidence="2">The sequence shown here is derived from an EMBL/GenBank/DDBJ whole genome shotgun (WGS) entry which is preliminary data.</text>
</comment>
<feature type="region of interest" description="Disordered" evidence="1">
    <location>
        <begin position="29"/>
        <end position="48"/>
    </location>
</feature>
<accession>A0A7W9B775</accession>
<dbReference type="AlphaFoldDB" id="A0A7W9B775"/>
<evidence type="ECO:0000256" key="1">
    <source>
        <dbReference type="SAM" id="MobiDB-lite"/>
    </source>
</evidence>
<name>A0A7W9B775_9SPHN</name>
<proteinExistence type="predicted"/>
<organism evidence="2 3">
    <name type="scientific">Sphingopyxis panaciterrulae</name>
    <dbReference type="NCBI Taxonomy" id="462372"/>
    <lineage>
        <taxon>Bacteria</taxon>
        <taxon>Pseudomonadati</taxon>
        <taxon>Pseudomonadota</taxon>
        <taxon>Alphaproteobacteria</taxon>
        <taxon>Sphingomonadales</taxon>
        <taxon>Sphingomonadaceae</taxon>
        <taxon>Sphingopyxis</taxon>
    </lineage>
</organism>
<keyword evidence="3" id="KW-1185">Reference proteome</keyword>
<sequence length="48" mass="5155">MTMEDVTNFISTSLRVSLATGLASTPQKRQFTAATGGASPNDHMRSRL</sequence>
<evidence type="ECO:0000313" key="3">
    <source>
        <dbReference type="Proteomes" id="UP000537161"/>
    </source>
</evidence>
<dbReference type="Proteomes" id="UP000537161">
    <property type="component" value="Unassembled WGS sequence"/>
</dbReference>
<dbReference type="EMBL" id="JACIJH010000010">
    <property type="protein sequence ID" value="MBB5707513.1"/>
    <property type="molecule type" value="Genomic_DNA"/>
</dbReference>